<gene>
    <name evidence="1" type="ORF">LshimejAT787_0704770</name>
</gene>
<dbReference type="AlphaFoldDB" id="A0A9P3PP01"/>
<dbReference type="EMBL" id="BRPK01000007">
    <property type="protein sequence ID" value="GLB39967.1"/>
    <property type="molecule type" value="Genomic_DNA"/>
</dbReference>
<proteinExistence type="predicted"/>
<comment type="caution">
    <text evidence="1">The sequence shown here is derived from an EMBL/GenBank/DDBJ whole genome shotgun (WGS) entry which is preliminary data.</text>
</comment>
<protein>
    <submittedName>
        <fullName evidence="1">Uncharacterized protein</fullName>
    </submittedName>
</protein>
<sequence>MHGQVPRRTTSYSAYISCGKKAEAGERKEKSRLQNSVFGLFNPKLNGAHVQPIGISYVLWAREHSLTTTMAAVLKAARRPPQTQLFQLALPFKDRH</sequence>
<reference evidence="1" key="1">
    <citation type="submission" date="2022-07" db="EMBL/GenBank/DDBJ databases">
        <title>The genome of Lyophyllum shimeji provides insight into the initial evolution of ectomycorrhizal fungal genome.</title>
        <authorList>
            <person name="Kobayashi Y."/>
            <person name="Shibata T."/>
            <person name="Hirakawa H."/>
            <person name="Shigenobu S."/>
            <person name="Nishiyama T."/>
            <person name="Yamada A."/>
            <person name="Hasebe M."/>
            <person name="Kawaguchi M."/>
        </authorList>
    </citation>
    <scope>NUCLEOTIDE SEQUENCE</scope>
    <source>
        <strain evidence="1">AT787</strain>
    </source>
</reference>
<evidence type="ECO:0000313" key="2">
    <source>
        <dbReference type="Proteomes" id="UP001063166"/>
    </source>
</evidence>
<evidence type="ECO:0000313" key="1">
    <source>
        <dbReference type="EMBL" id="GLB39967.1"/>
    </source>
</evidence>
<dbReference type="Proteomes" id="UP001063166">
    <property type="component" value="Unassembled WGS sequence"/>
</dbReference>
<name>A0A9P3PP01_LYOSH</name>
<accession>A0A9P3PP01</accession>
<keyword evidence="2" id="KW-1185">Reference proteome</keyword>
<organism evidence="1 2">
    <name type="scientific">Lyophyllum shimeji</name>
    <name type="common">Hon-shimeji</name>
    <name type="synonym">Tricholoma shimeji</name>
    <dbReference type="NCBI Taxonomy" id="47721"/>
    <lineage>
        <taxon>Eukaryota</taxon>
        <taxon>Fungi</taxon>
        <taxon>Dikarya</taxon>
        <taxon>Basidiomycota</taxon>
        <taxon>Agaricomycotina</taxon>
        <taxon>Agaricomycetes</taxon>
        <taxon>Agaricomycetidae</taxon>
        <taxon>Agaricales</taxon>
        <taxon>Tricholomatineae</taxon>
        <taxon>Lyophyllaceae</taxon>
        <taxon>Lyophyllum</taxon>
    </lineage>
</organism>